<evidence type="ECO:0000256" key="9">
    <source>
        <dbReference type="ARBA" id="ARBA00023180"/>
    </source>
</evidence>
<organism evidence="11 12">
    <name type="scientific">Herrania umbratica</name>
    <dbReference type="NCBI Taxonomy" id="108875"/>
    <lineage>
        <taxon>Eukaryota</taxon>
        <taxon>Viridiplantae</taxon>
        <taxon>Streptophyta</taxon>
        <taxon>Embryophyta</taxon>
        <taxon>Tracheophyta</taxon>
        <taxon>Spermatophyta</taxon>
        <taxon>Magnoliopsida</taxon>
        <taxon>eudicotyledons</taxon>
        <taxon>Gunneridae</taxon>
        <taxon>Pentapetalae</taxon>
        <taxon>rosids</taxon>
        <taxon>malvids</taxon>
        <taxon>Malvales</taxon>
        <taxon>Malvaceae</taxon>
        <taxon>Byttnerioideae</taxon>
        <taxon>Herrania</taxon>
    </lineage>
</organism>
<accession>A0A6J1AVM1</accession>
<keyword evidence="5 10" id="KW-0732">Signal</keyword>
<protein>
    <submittedName>
        <fullName evidence="12">Leucine-rich repeat receptor-like protein kinase PEPR1</fullName>
    </submittedName>
</protein>
<dbReference type="InterPro" id="IPR001611">
    <property type="entry name" value="Leu-rich_rpt"/>
</dbReference>
<dbReference type="PANTHER" id="PTHR48009:SF7">
    <property type="entry name" value="LEUCINE-RICH REPEAT (LRR) FAMILY PROTEIN"/>
    <property type="match status" value="1"/>
</dbReference>
<sequence>MATGTRPWVSFSLCSMIFTLVLICSLTLVHSLTLQSEIEVLSALKRSIDPNTIPPSSYLSTWDFLADPCESTGAKFLGILCTIPLDNSTSRIISVDLDGAGYDGFLTPLIGNLTELTSLDLSRNRFRGPLPDTIFNLKKLTRISVAGNFFTVSIPAWVYLLREIETIDLSKNLLSGQIPDRLSALRRLTVLRLSNNGFSGRIPNINGLWQLQTLELDSNMFFGNLPMLPKRLRTLTLCHNLLSGHITSLGTLEHLRSVDVSDNRFSGSISKGILALPLLNHINVSFNQLTVMEVNNTYEIPSPLQVLDAQENHLQGHLPLNLVTYESLAVINLAHNRFTGGIPKEYGDRLGNPWRALFLDHNFLSGRLPLQFDSGAARIRGSLANNCLRCPVNIPLCRGGQRPASGCVGENDGH</sequence>
<reference evidence="12" key="1">
    <citation type="submission" date="2025-08" db="UniProtKB">
        <authorList>
            <consortium name="RefSeq"/>
        </authorList>
    </citation>
    <scope>IDENTIFICATION</scope>
    <source>
        <tissue evidence="12">Leaf</tissue>
    </source>
</reference>
<evidence type="ECO:0000256" key="5">
    <source>
        <dbReference type="ARBA" id="ARBA00022729"/>
    </source>
</evidence>
<comment type="similarity">
    <text evidence="2">Belongs to the RLP family.</text>
</comment>
<feature type="chain" id="PRO_5026941511" evidence="10">
    <location>
        <begin position="32"/>
        <end position="414"/>
    </location>
</feature>
<comment type="subcellular location">
    <subcellularLocation>
        <location evidence="1">Membrane</location>
        <topology evidence="1">Single-pass type I membrane protein</topology>
    </subcellularLocation>
</comment>
<gene>
    <name evidence="12" type="primary">LOC110421250</name>
</gene>
<dbReference type="GeneID" id="110421250"/>
<evidence type="ECO:0000256" key="1">
    <source>
        <dbReference type="ARBA" id="ARBA00004479"/>
    </source>
</evidence>
<dbReference type="RefSeq" id="XP_021290464.1">
    <property type="nucleotide sequence ID" value="XM_021434789.1"/>
</dbReference>
<keyword evidence="7" id="KW-1133">Transmembrane helix</keyword>
<dbReference type="Proteomes" id="UP000504621">
    <property type="component" value="Unplaced"/>
</dbReference>
<dbReference type="InterPro" id="IPR032675">
    <property type="entry name" value="LRR_dom_sf"/>
</dbReference>
<proteinExistence type="inferred from homology"/>
<keyword evidence="4" id="KW-0812">Transmembrane</keyword>
<name>A0A6J1AVM1_9ROSI</name>
<evidence type="ECO:0000256" key="7">
    <source>
        <dbReference type="ARBA" id="ARBA00022989"/>
    </source>
</evidence>
<dbReference type="OrthoDB" id="676979at2759"/>
<evidence type="ECO:0000256" key="8">
    <source>
        <dbReference type="ARBA" id="ARBA00023136"/>
    </source>
</evidence>
<dbReference type="GO" id="GO:0016020">
    <property type="term" value="C:membrane"/>
    <property type="evidence" value="ECO:0007669"/>
    <property type="project" value="UniProtKB-SubCell"/>
</dbReference>
<dbReference type="SMART" id="SM00369">
    <property type="entry name" value="LRR_TYP"/>
    <property type="match status" value="3"/>
</dbReference>
<keyword evidence="11" id="KW-1185">Reference proteome</keyword>
<dbReference type="InterPro" id="IPR053213">
    <property type="entry name" value="RLP29"/>
</dbReference>
<evidence type="ECO:0000256" key="2">
    <source>
        <dbReference type="ARBA" id="ARBA00009592"/>
    </source>
</evidence>
<evidence type="ECO:0000313" key="12">
    <source>
        <dbReference type="RefSeq" id="XP_021290464.1"/>
    </source>
</evidence>
<keyword evidence="8" id="KW-0472">Membrane</keyword>
<dbReference type="Gene3D" id="3.80.10.10">
    <property type="entry name" value="Ribonuclease Inhibitor"/>
    <property type="match status" value="3"/>
</dbReference>
<dbReference type="FunFam" id="3.80.10.10:FF:000041">
    <property type="entry name" value="LRR receptor-like serine/threonine-protein kinase ERECTA"/>
    <property type="match status" value="1"/>
</dbReference>
<dbReference type="InterPro" id="IPR003591">
    <property type="entry name" value="Leu-rich_rpt_typical-subtyp"/>
</dbReference>
<keyword evidence="9" id="KW-0325">Glycoprotein</keyword>
<evidence type="ECO:0000256" key="6">
    <source>
        <dbReference type="ARBA" id="ARBA00022737"/>
    </source>
</evidence>
<dbReference type="SUPFAM" id="SSF52058">
    <property type="entry name" value="L domain-like"/>
    <property type="match status" value="1"/>
</dbReference>
<keyword evidence="3" id="KW-0433">Leucine-rich repeat</keyword>
<evidence type="ECO:0000256" key="3">
    <source>
        <dbReference type="ARBA" id="ARBA00022614"/>
    </source>
</evidence>
<dbReference type="AlphaFoldDB" id="A0A6J1AVM1"/>
<keyword evidence="6" id="KW-0677">Repeat</keyword>
<evidence type="ECO:0000256" key="4">
    <source>
        <dbReference type="ARBA" id="ARBA00022692"/>
    </source>
</evidence>
<evidence type="ECO:0000313" key="11">
    <source>
        <dbReference type="Proteomes" id="UP000504621"/>
    </source>
</evidence>
<feature type="signal peptide" evidence="10">
    <location>
        <begin position="1"/>
        <end position="31"/>
    </location>
</feature>
<evidence type="ECO:0000256" key="10">
    <source>
        <dbReference type="SAM" id="SignalP"/>
    </source>
</evidence>
<dbReference type="Pfam" id="PF00560">
    <property type="entry name" value="LRR_1"/>
    <property type="match status" value="4"/>
</dbReference>
<dbReference type="PANTHER" id="PTHR48009">
    <property type="entry name" value="LEUCINE-RICH REPEAT (LRR) FAMILY PROTEIN"/>
    <property type="match status" value="1"/>
</dbReference>